<accession>A0A6L3MP85</accession>
<evidence type="ECO:0000313" key="4">
    <source>
        <dbReference type="EMBL" id="KAB0633807.1"/>
    </source>
</evidence>
<sequence length="115" mass="13354">MAPITDKNGAVVFPDRSTAWLKEGTFPNVENLRQVEPGLTKEQVYALIREPHFDEGLFGVHVWNYIFNFHTSNKPGYVTCQYQIQYDDDYRVKATYWKEPACVTLLAEHRGVKDE</sequence>
<gene>
    <name evidence="4" type="ORF">F7R25_28635</name>
</gene>
<keyword evidence="1" id="KW-0732">Signal</keyword>
<dbReference type="Proteomes" id="UP000473470">
    <property type="component" value="Unassembled WGS sequence"/>
</dbReference>
<organism evidence="4 5">
    <name type="scientific">Burkholderia stagnalis</name>
    <dbReference type="NCBI Taxonomy" id="1503054"/>
    <lineage>
        <taxon>Bacteria</taxon>
        <taxon>Pseudomonadati</taxon>
        <taxon>Pseudomonadota</taxon>
        <taxon>Betaproteobacteria</taxon>
        <taxon>Burkholderiales</taxon>
        <taxon>Burkholderiaceae</taxon>
        <taxon>Burkholderia</taxon>
        <taxon>Burkholderia cepacia complex</taxon>
    </lineage>
</organism>
<reference evidence="4 5" key="1">
    <citation type="submission" date="2019-09" db="EMBL/GenBank/DDBJ databases">
        <title>Draft genome sequences of 48 bacterial type strains from the CCUG.</title>
        <authorList>
            <person name="Tunovic T."/>
            <person name="Pineiro-Iglesias B."/>
            <person name="Unosson C."/>
            <person name="Inganas E."/>
            <person name="Ohlen M."/>
            <person name="Cardew S."/>
            <person name="Jensie-Markopoulos S."/>
            <person name="Salva-Serra F."/>
            <person name="Jaen-Luchoro D."/>
            <person name="Karlsson R."/>
            <person name="Svensson-Stadler L."/>
            <person name="Chun J."/>
            <person name="Moore E."/>
        </authorList>
    </citation>
    <scope>NUCLEOTIDE SEQUENCE [LARGE SCALE GENOMIC DNA]</scope>
    <source>
        <strain evidence="4 5">CCUG 65686</strain>
    </source>
</reference>
<dbReference type="Pfam" id="PF04355">
    <property type="entry name" value="BamE"/>
    <property type="match status" value="1"/>
</dbReference>
<dbReference type="Gene3D" id="3.30.1450.10">
    <property type="match status" value="1"/>
</dbReference>
<dbReference type="InterPro" id="IPR007450">
    <property type="entry name" value="BamE_dom"/>
</dbReference>
<feature type="domain" description="Outer membrane protein assembly factor BamE" evidence="3">
    <location>
        <begin position="24"/>
        <end position="94"/>
    </location>
</feature>
<dbReference type="EMBL" id="VZOK01000061">
    <property type="protein sequence ID" value="KAB0633807.1"/>
    <property type="molecule type" value="Genomic_DNA"/>
</dbReference>
<keyword evidence="2" id="KW-0472">Membrane</keyword>
<evidence type="ECO:0000256" key="2">
    <source>
        <dbReference type="ARBA" id="ARBA00023136"/>
    </source>
</evidence>
<dbReference type="InterPro" id="IPR037873">
    <property type="entry name" value="BamE-like"/>
</dbReference>
<evidence type="ECO:0000259" key="3">
    <source>
        <dbReference type="Pfam" id="PF04355"/>
    </source>
</evidence>
<protein>
    <submittedName>
        <fullName evidence="4">Outer membrane protein assembly factor BamE</fullName>
    </submittedName>
</protein>
<evidence type="ECO:0000313" key="5">
    <source>
        <dbReference type="Proteomes" id="UP000473470"/>
    </source>
</evidence>
<evidence type="ECO:0000256" key="1">
    <source>
        <dbReference type="ARBA" id="ARBA00022729"/>
    </source>
</evidence>
<name>A0A6L3MP85_9BURK</name>
<dbReference type="AlphaFoldDB" id="A0A6L3MP85"/>
<dbReference type="GO" id="GO:0019867">
    <property type="term" value="C:outer membrane"/>
    <property type="evidence" value="ECO:0007669"/>
    <property type="project" value="InterPro"/>
</dbReference>
<comment type="caution">
    <text evidence="4">The sequence shown here is derived from an EMBL/GenBank/DDBJ whole genome shotgun (WGS) entry which is preliminary data.</text>
</comment>
<proteinExistence type="predicted"/>